<reference evidence="6 7" key="1">
    <citation type="submission" date="2014-04" db="EMBL/GenBank/DDBJ databases">
        <title>Evolutionary Origins and Diversification of the Mycorrhizal Mutualists.</title>
        <authorList>
            <consortium name="DOE Joint Genome Institute"/>
            <consortium name="Mycorrhizal Genomics Consortium"/>
            <person name="Kohler A."/>
            <person name="Kuo A."/>
            <person name="Nagy L.G."/>
            <person name="Floudas D."/>
            <person name="Copeland A."/>
            <person name="Barry K.W."/>
            <person name="Cichocki N."/>
            <person name="Veneault-Fourrey C."/>
            <person name="LaButti K."/>
            <person name="Lindquist E.A."/>
            <person name="Lipzen A."/>
            <person name="Lundell T."/>
            <person name="Morin E."/>
            <person name="Murat C."/>
            <person name="Riley R."/>
            <person name="Ohm R."/>
            <person name="Sun H."/>
            <person name="Tunlid A."/>
            <person name="Henrissat B."/>
            <person name="Grigoriev I.V."/>
            <person name="Hibbett D.S."/>
            <person name="Martin F."/>
        </authorList>
    </citation>
    <scope>NUCLEOTIDE SEQUENCE [LARGE SCALE GENOMIC DNA]</scope>
    <source>
        <strain evidence="6 7">FD-317 M1</strain>
    </source>
</reference>
<dbReference type="PANTHER" id="PTHR45672">
    <property type="entry name" value="PROTEIN DISULFIDE-ISOMERASE C17H9.14C-RELATED"/>
    <property type="match status" value="1"/>
</dbReference>
<accession>A0A0D0CHF0</accession>
<dbReference type="Pfam" id="PF00085">
    <property type="entry name" value="Thioredoxin"/>
    <property type="match status" value="1"/>
</dbReference>
<sequence>MTTLKLWQHLRNLPLILSLSLLCSALPVHSTELTPDNFKDSISSGVWFIEHFSPYCGHCRAFAPTWEELVQKNSEGGEDPTGVKLAQVNCAVHGDLCSTNGVKGYPQMNIYKDGEFVETFKGARELPRLTEFLKRHAPVAPTEEPELEETELETPGTNPNPTGNVIVLDDSNFDNVLSEGPAFVKFYAPW</sequence>
<dbReference type="GO" id="GO:0005783">
    <property type="term" value="C:endoplasmic reticulum"/>
    <property type="evidence" value="ECO:0007669"/>
    <property type="project" value="TreeGrafter"/>
</dbReference>
<keyword evidence="7" id="KW-1185">Reference proteome</keyword>
<dbReference type="SUPFAM" id="SSF52833">
    <property type="entry name" value="Thioredoxin-like"/>
    <property type="match status" value="2"/>
</dbReference>
<dbReference type="Gene3D" id="3.40.30.10">
    <property type="entry name" value="Glutaredoxin"/>
    <property type="match status" value="2"/>
</dbReference>
<dbReference type="GO" id="GO:0003756">
    <property type="term" value="F:protein disulfide isomerase activity"/>
    <property type="evidence" value="ECO:0007669"/>
    <property type="project" value="TreeGrafter"/>
</dbReference>
<evidence type="ECO:0000256" key="1">
    <source>
        <dbReference type="ARBA" id="ARBA00006347"/>
    </source>
</evidence>
<name>A0A0D0CHF0_9AGAR</name>
<proteinExistence type="inferred from homology"/>
<dbReference type="GO" id="GO:0006457">
    <property type="term" value="P:protein folding"/>
    <property type="evidence" value="ECO:0007669"/>
    <property type="project" value="TreeGrafter"/>
</dbReference>
<dbReference type="EMBL" id="KN834816">
    <property type="protein sequence ID" value="KIK54358.1"/>
    <property type="molecule type" value="Genomic_DNA"/>
</dbReference>
<evidence type="ECO:0000256" key="4">
    <source>
        <dbReference type="SAM" id="SignalP"/>
    </source>
</evidence>
<dbReference type="Proteomes" id="UP000053593">
    <property type="component" value="Unassembled WGS sequence"/>
</dbReference>
<gene>
    <name evidence="6" type="ORF">GYMLUDRAFT_177266</name>
</gene>
<dbReference type="HOGENOM" id="CLU_1428153_0_0_1"/>
<dbReference type="InterPro" id="IPR013766">
    <property type="entry name" value="Thioredoxin_domain"/>
</dbReference>
<dbReference type="PROSITE" id="PS51352">
    <property type="entry name" value="THIOREDOXIN_2"/>
    <property type="match status" value="1"/>
</dbReference>
<feature type="compositionally biased region" description="Acidic residues" evidence="3">
    <location>
        <begin position="143"/>
        <end position="152"/>
    </location>
</feature>
<keyword evidence="2 4" id="KW-0732">Signal</keyword>
<evidence type="ECO:0000313" key="6">
    <source>
        <dbReference type="EMBL" id="KIK54358.1"/>
    </source>
</evidence>
<comment type="similarity">
    <text evidence="1">Belongs to the protein disulfide isomerase family.</text>
</comment>
<feature type="region of interest" description="Disordered" evidence="3">
    <location>
        <begin position="137"/>
        <end position="161"/>
    </location>
</feature>
<feature type="domain" description="Thioredoxin" evidence="5">
    <location>
        <begin position="20"/>
        <end position="138"/>
    </location>
</feature>
<evidence type="ECO:0000256" key="2">
    <source>
        <dbReference type="ARBA" id="ARBA00022729"/>
    </source>
</evidence>
<feature type="signal peptide" evidence="4">
    <location>
        <begin position="1"/>
        <end position="25"/>
    </location>
</feature>
<dbReference type="PANTHER" id="PTHR45672:SF3">
    <property type="entry name" value="THIOREDOXIN DOMAIN-CONTAINING PROTEIN 5"/>
    <property type="match status" value="1"/>
</dbReference>
<evidence type="ECO:0000256" key="3">
    <source>
        <dbReference type="SAM" id="MobiDB-lite"/>
    </source>
</evidence>
<protein>
    <recommendedName>
        <fullName evidence="5">Thioredoxin domain-containing protein</fullName>
    </recommendedName>
</protein>
<organism evidence="6 7">
    <name type="scientific">Collybiopsis luxurians FD-317 M1</name>
    <dbReference type="NCBI Taxonomy" id="944289"/>
    <lineage>
        <taxon>Eukaryota</taxon>
        <taxon>Fungi</taxon>
        <taxon>Dikarya</taxon>
        <taxon>Basidiomycota</taxon>
        <taxon>Agaricomycotina</taxon>
        <taxon>Agaricomycetes</taxon>
        <taxon>Agaricomycetidae</taxon>
        <taxon>Agaricales</taxon>
        <taxon>Marasmiineae</taxon>
        <taxon>Omphalotaceae</taxon>
        <taxon>Collybiopsis</taxon>
        <taxon>Collybiopsis luxurians</taxon>
    </lineage>
</organism>
<dbReference type="AlphaFoldDB" id="A0A0D0CHF0"/>
<dbReference type="InterPro" id="IPR036249">
    <property type="entry name" value="Thioredoxin-like_sf"/>
</dbReference>
<dbReference type="InterPro" id="IPR051063">
    <property type="entry name" value="PDI"/>
</dbReference>
<evidence type="ECO:0000259" key="5">
    <source>
        <dbReference type="PROSITE" id="PS51352"/>
    </source>
</evidence>
<dbReference type="OrthoDB" id="72053at2759"/>
<feature type="chain" id="PRO_5002225246" description="Thioredoxin domain-containing protein" evidence="4">
    <location>
        <begin position="26"/>
        <end position="190"/>
    </location>
</feature>
<evidence type="ECO:0000313" key="7">
    <source>
        <dbReference type="Proteomes" id="UP000053593"/>
    </source>
</evidence>